<accession>A0A327ZUX8</accession>
<name>A0A327ZUX8_9STAP</name>
<evidence type="ECO:0000313" key="2">
    <source>
        <dbReference type="Proteomes" id="UP000249808"/>
    </source>
</evidence>
<keyword evidence="2" id="KW-1185">Reference proteome</keyword>
<gene>
    <name evidence="1" type="ORF">BHU61_00440</name>
</gene>
<protein>
    <submittedName>
        <fullName evidence="1">Uncharacterized protein</fullName>
    </submittedName>
</protein>
<sequence length="201" mass="23500">MNKLIKTIIAGTIILTSGITINEANAKTSKSRPNYYNSAVVKKVKAGTYVFDGFKLGGRLETYLNDPDYEEGFEGQVRLYNSRVDIAIADRYDGLENPKITRVFDNKADDKNKFEMKKMRRIYGKPIQTFRSVDVYADVYKNVVFVYDREHDSNRAYLRCVLFYKMNSKDNVMFKKYIRSTFNNNFSFSYPISTEDFKYLK</sequence>
<dbReference type="EMBL" id="PZJH01000001">
    <property type="protein sequence ID" value="RAK45947.1"/>
    <property type="molecule type" value="Genomic_DNA"/>
</dbReference>
<proteinExistence type="predicted"/>
<dbReference type="AlphaFoldDB" id="A0A327ZUX8"/>
<dbReference type="RefSeq" id="WP_111714126.1">
    <property type="nucleotide sequence ID" value="NZ_JBHSSR010000001.1"/>
</dbReference>
<organism evidence="1 2">
    <name type="scientific">Macrococcus epidermidis</name>
    <dbReference type="NCBI Taxonomy" id="1902580"/>
    <lineage>
        <taxon>Bacteria</taxon>
        <taxon>Bacillati</taxon>
        <taxon>Bacillota</taxon>
        <taxon>Bacilli</taxon>
        <taxon>Bacillales</taxon>
        <taxon>Staphylococcaceae</taxon>
        <taxon>Macrococcus</taxon>
    </lineage>
</organism>
<reference evidence="1 2" key="1">
    <citation type="journal article" date="2018" name="Front. Microbiol.">
        <title>Description and Comparative Genomics of Macrococcus caseolyticus subsp. hominis subsp. nov., Macrococcus goetzii sp. nov., Macrococcus epidermidis sp. nov., and Macrococcus bohemicus sp. nov., Novel Macrococci From Human Clinical Material With Virulence Potential and Suspected Uptake of Foreign DNA by Natural Transformation.</title>
        <authorList>
            <person name="Maslanova I."/>
            <person name="Wertheimer Z."/>
            <person name="Sedlacek I."/>
            <person name="Svec P."/>
            <person name="Indrakova A."/>
            <person name="Kovarovic V."/>
            <person name="Schumann P."/>
            <person name="Sproer C."/>
            <person name="Kralova S."/>
            <person name="Sedo O."/>
            <person name="Kristofova L."/>
            <person name="Vrbovska V."/>
            <person name="Fuzik T."/>
            <person name="Petras P."/>
            <person name="Zdrahal Z."/>
            <person name="Ruzickova V."/>
            <person name="Doskar J."/>
            <person name="Pantucek R."/>
        </authorList>
    </citation>
    <scope>NUCLEOTIDE SEQUENCE [LARGE SCALE GENOMIC DNA]</scope>
    <source>
        <strain evidence="1 2">01/688</strain>
    </source>
</reference>
<dbReference type="Proteomes" id="UP000249808">
    <property type="component" value="Unassembled WGS sequence"/>
</dbReference>
<evidence type="ECO:0000313" key="1">
    <source>
        <dbReference type="EMBL" id="RAK45947.1"/>
    </source>
</evidence>
<comment type="caution">
    <text evidence="1">The sequence shown here is derived from an EMBL/GenBank/DDBJ whole genome shotgun (WGS) entry which is preliminary data.</text>
</comment>